<protein>
    <submittedName>
        <fullName evidence="1">Uncharacterized protein</fullName>
    </submittedName>
</protein>
<evidence type="ECO:0000313" key="1">
    <source>
        <dbReference type="EMBL" id="CAJ2671940.1"/>
    </source>
</evidence>
<evidence type="ECO:0000313" key="2">
    <source>
        <dbReference type="Proteomes" id="UP001177021"/>
    </source>
</evidence>
<name>A0ACB0LQU5_TRIPR</name>
<sequence length="1262" mass="143233">MAEAVVINKETEAETGDYKSQSELPHFPSTYKLHAKNYLKWSQLVKTLLKGKGKVEHLTDEPPEETDPKFKKWDTEDSAIMGWLWSAMVPEISDTCMFLNTAKEIWKALEESYSKAKDAAQIYDVKVKTMAAKQGNKTVTEYANHLKVLWMELDHYRVVKAKCSEDMTILKEYIEQDRVYDFLVGLNCDFDQVRVQILGKEKVPSINEVVAIVRSEESRRGLMLAPPPVESSVMLAEKNSIMIADQKNGGGTYVEKKDEETRCTYCNKPRHIRENCWKLKGKPPSRQWGKKGDLPKKGGQAHMTDSTSEAGLEGMKQLNQVEIEKVRSFLSRLERPTGTSTLSHSESIKTNREKVLLYHCRLGHPSFRVIKQLFPLLFKSLDVESFHCEVCELAKHKRVPFSVSNKMSTFPFYLVHTDVWGPSNVPNISGTRWFVTFIDDCTRVTWVYLLKQKSEVSSVFLQYFSMVKNQFGVSIKRIRSDNAKDYFNHGLNSFCQQEGIIHESSCVKTPQQNGIAERKNGHLLDQTRAMLFQNKVPKKYWGEAVLTATYLINRLPSSVLASKTPMEGESTSKEDESLILPDLNFELEVEAETRGDNVETEIDLENIETKVDNVETEIDSEKDGNVGVDVRYGKNLVYTRKKTTPESTHIHESDPTLHEVTFLDPSNSSDSISEFSHTQEPESILIKHKNPKSREITPVQSKDLHLPIAHRKNTRTCTNKPLYPLSNYLCFEQLSPTHKAFLTNLNTTTIPTSLSEALSDRRWKQAMDLEMEALDKNNTWKLVSLPNGKKPVGCKWVYTIKYKADGSIERYKARLVAKGFTQTYGIDYSETFAPVAKMNTVRVILSLAANYNWDLQQFDVKNAFLHGELEEEIYMDVPPGYHEDIAANTVCKLKKALYGLKQSPRAWFGRFTKVMVGLGFKQSQGDHTLFVKHSESGGVTVLLVYVDDIIVTGDDEEEQQMLSQHLAKEFEIKSLGKLKYFLGIEVAHSRKGIFISQQKYITDLLQETGKTACKPACTPIDPNVKLGNAEEDIAVNKEMYQRLVGKLIYLSHTRPDVAFAVSLVSQFMHQPKEIHLQAALRIVRYLKGTPGRGILFERNGSVELEAYTDADYAGSIVDRRSTTGYCTFLGGNLVTWKSKKQSVVSRSSAEAEFRSMAQGICELLWLKGILEDLRIKSDEPMKLYCDNKSAISIAHNPVQHDRTKHIEVDRHFIKEKLDSGLICTPYVSSQGNLADLLTKGLNNNNFERIVSKLGMIDIHSPA</sequence>
<organism evidence="1 2">
    <name type="scientific">Trifolium pratense</name>
    <name type="common">Red clover</name>
    <dbReference type="NCBI Taxonomy" id="57577"/>
    <lineage>
        <taxon>Eukaryota</taxon>
        <taxon>Viridiplantae</taxon>
        <taxon>Streptophyta</taxon>
        <taxon>Embryophyta</taxon>
        <taxon>Tracheophyta</taxon>
        <taxon>Spermatophyta</taxon>
        <taxon>Magnoliopsida</taxon>
        <taxon>eudicotyledons</taxon>
        <taxon>Gunneridae</taxon>
        <taxon>Pentapetalae</taxon>
        <taxon>rosids</taxon>
        <taxon>fabids</taxon>
        <taxon>Fabales</taxon>
        <taxon>Fabaceae</taxon>
        <taxon>Papilionoideae</taxon>
        <taxon>50 kb inversion clade</taxon>
        <taxon>NPAAA clade</taxon>
        <taxon>Hologalegina</taxon>
        <taxon>IRL clade</taxon>
        <taxon>Trifolieae</taxon>
        <taxon>Trifolium</taxon>
    </lineage>
</organism>
<proteinExistence type="predicted"/>
<accession>A0ACB0LQU5</accession>
<keyword evidence="2" id="KW-1185">Reference proteome</keyword>
<comment type="caution">
    <text evidence="1">The sequence shown here is derived from an EMBL/GenBank/DDBJ whole genome shotgun (WGS) entry which is preliminary data.</text>
</comment>
<gene>
    <name evidence="1" type="ORF">MILVUS5_LOCUS35666</name>
</gene>
<dbReference type="EMBL" id="CASHSV030000615">
    <property type="protein sequence ID" value="CAJ2671940.1"/>
    <property type="molecule type" value="Genomic_DNA"/>
</dbReference>
<dbReference type="Proteomes" id="UP001177021">
    <property type="component" value="Unassembled WGS sequence"/>
</dbReference>
<reference evidence="1" key="1">
    <citation type="submission" date="2023-10" db="EMBL/GenBank/DDBJ databases">
        <authorList>
            <person name="Rodriguez Cubillos JULIANA M."/>
            <person name="De Vega J."/>
        </authorList>
    </citation>
    <scope>NUCLEOTIDE SEQUENCE</scope>
</reference>